<feature type="transmembrane region" description="Helical" evidence="6">
    <location>
        <begin position="366"/>
        <end position="385"/>
    </location>
</feature>
<feature type="transmembrane region" description="Helical" evidence="6">
    <location>
        <begin position="102"/>
        <end position="120"/>
    </location>
</feature>
<evidence type="ECO:0000313" key="7">
    <source>
        <dbReference type="EMBL" id="MBB6013548.1"/>
    </source>
</evidence>
<dbReference type="PANTHER" id="PTHR30482">
    <property type="entry name" value="HIGH-AFFINITY BRANCHED-CHAIN AMINO ACID TRANSPORT SYSTEM PERMEASE"/>
    <property type="match status" value="1"/>
</dbReference>
<name>A0A7W9VVZ4_9HYPH</name>
<keyword evidence="2" id="KW-1003">Cell membrane</keyword>
<feature type="transmembrane region" description="Helical" evidence="6">
    <location>
        <begin position="321"/>
        <end position="354"/>
    </location>
</feature>
<feature type="transmembrane region" description="Helical" evidence="6">
    <location>
        <begin position="183"/>
        <end position="201"/>
    </location>
</feature>
<evidence type="ECO:0000256" key="2">
    <source>
        <dbReference type="ARBA" id="ARBA00022475"/>
    </source>
</evidence>
<dbReference type="InterPro" id="IPR001851">
    <property type="entry name" value="ABC_transp_permease"/>
</dbReference>
<feature type="transmembrane region" description="Helical" evidence="6">
    <location>
        <begin position="79"/>
        <end position="96"/>
    </location>
</feature>
<comment type="caution">
    <text evidence="7">The sequence shown here is derived from an EMBL/GenBank/DDBJ whole genome shotgun (WGS) entry which is preliminary data.</text>
</comment>
<dbReference type="GO" id="GO:0015658">
    <property type="term" value="F:branched-chain amino acid transmembrane transporter activity"/>
    <property type="evidence" value="ECO:0007669"/>
    <property type="project" value="InterPro"/>
</dbReference>
<dbReference type="CDD" id="cd06581">
    <property type="entry name" value="TM_PBP1_LivM_like"/>
    <property type="match status" value="1"/>
</dbReference>
<evidence type="ECO:0000256" key="6">
    <source>
        <dbReference type="SAM" id="Phobius"/>
    </source>
</evidence>
<evidence type="ECO:0000256" key="4">
    <source>
        <dbReference type="ARBA" id="ARBA00022989"/>
    </source>
</evidence>
<feature type="transmembrane region" description="Helical" evidence="6">
    <location>
        <begin position="243"/>
        <end position="261"/>
    </location>
</feature>
<organism evidence="7 8">
    <name type="scientific">Aquamicrobium lusatiense</name>
    <dbReference type="NCBI Taxonomy" id="89772"/>
    <lineage>
        <taxon>Bacteria</taxon>
        <taxon>Pseudomonadati</taxon>
        <taxon>Pseudomonadota</taxon>
        <taxon>Alphaproteobacteria</taxon>
        <taxon>Hyphomicrobiales</taxon>
        <taxon>Phyllobacteriaceae</taxon>
        <taxon>Aquamicrobium</taxon>
    </lineage>
</organism>
<feature type="transmembrane region" description="Helical" evidence="6">
    <location>
        <begin position="156"/>
        <end position="176"/>
    </location>
</feature>
<keyword evidence="3 6" id="KW-0812">Transmembrane</keyword>
<comment type="subcellular location">
    <subcellularLocation>
        <location evidence="1">Cell membrane</location>
        <topology evidence="1">Multi-pass membrane protein</topology>
    </subcellularLocation>
</comment>
<reference evidence="7 8" key="1">
    <citation type="submission" date="2020-08" db="EMBL/GenBank/DDBJ databases">
        <title>Genomic Encyclopedia of Type Strains, Phase IV (KMG-IV): sequencing the most valuable type-strain genomes for metagenomic binning, comparative biology and taxonomic classification.</title>
        <authorList>
            <person name="Goeker M."/>
        </authorList>
    </citation>
    <scope>NUCLEOTIDE SEQUENCE [LARGE SCALE GENOMIC DNA]</scope>
    <source>
        <strain evidence="7 8">DSM 11099</strain>
    </source>
</reference>
<dbReference type="GO" id="GO:0005886">
    <property type="term" value="C:plasma membrane"/>
    <property type="evidence" value="ECO:0007669"/>
    <property type="project" value="UniProtKB-SubCell"/>
</dbReference>
<keyword evidence="4 6" id="KW-1133">Transmembrane helix</keyword>
<keyword evidence="8" id="KW-1185">Reference proteome</keyword>
<dbReference type="Pfam" id="PF02653">
    <property type="entry name" value="BPD_transp_2"/>
    <property type="match status" value="1"/>
</dbReference>
<evidence type="ECO:0000256" key="5">
    <source>
        <dbReference type="ARBA" id="ARBA00023136"/>
    </source>
</evidence>
<proteinExistence type="predicted"/>
<dbReference type="AlphaFoldDB" id="A0A7W9VVZ4"/>
<gene>
    <name evidence="7" type="ORF">HNR59_002937</name>
</gene>
<keyword evidence="5 6" id="KW-0472">Membrane</keyword>
<dbReference type="EMBL" id="JACHEU010000002">
    <property type="protein sequence ID" value="MBB6013548.1"/>
    <property type="molecule type" value="Genomic_DNA"/>
</dbReference>
<accession>A0A7W9VVZ4</accession>
<feature type="transmembrane region" description="Helical" evidence="6">
    <location>
        <begin position="132"/>
        <end position="150"/>
    </location>
</feature>
<protein>
    <submittedName>
        <fullName evidence="7">Branched-chain amino acid transport system permease protein</fullName>
    </submittedName>
</protein>
<feature type="transmembrane region" description="Helical" evidence="6">
    <location>
        <begin position="46"/>
        <end position="67"/>
    </location>
</feature>
<dbReference type="RefSeq" id="WP_183831745.1">
    <property type="nucleotide sequence ID" value="NZ_JACHEU010000002.1"/>
</dbReference>
<feature type="transmembrane region" description="Helical" evidence="6">
    <location>
        <begin position="293"/>
        <end position="315"/>
    </location>
</feature>
<evidence type="ECO:0000256" key="3">
    <source>
        <dbReference type="ARBA" id="ARBA00022692"/>
    </source>
</evidence>
<sequence length="396" mass="42695">MSQTGIQVEAPAERSGTSLDASIVVAVELGSAVLLGAFLLSEQTAIVVLLLAVMGAVFGLLQWRPAFEERIVAAFHDQQQLAIALGAVIVMVYPFFMQGSSYALHLLIVAQLYAVLALALNFQLGSANIPNFATGASYGIGAYTSALLAINFGVSFWLTLPVAAVVATIFGFLLGFPSMRTKDSYLALVTIAFGIVVHQLLNNFSWTGGANGLVGIPAPSLFGHSFTRPIEVFGFRLPSQANFYYLSAALVGLSIIAARRLHNSRVGLAWNALRADPLAARCQGIDIVWYKMLAFGVDAFLAAFAGTIYAFYVSYISPDNFTFLVSVTIMTMVIVGGMDNTLGVIIGAFLLTMLPEKLRIFSDYRLLFVGVVVILFLILRPQGLFPQRARNYGAHR</sequence>
<dbReference type="PANTHER" id="PTHR30482:SF20">
    <property type="entry name" value="HIGH-AFFINITY BRANCHED-CHAIN AMINO ACID TRANSPORT SYSTEM PERMEASE PROTEIN LIVM"/>
    <property type="match status" value="1"/>
</dbReference>
<feature type="transmembrane region" description="Helical" evidence="6">
    <location>
        <begin position="21"/>
        <end position="40"/>
    </location>
</feature>
<evidence type="ECO:0000256" key="1">
    <source>
        <dbReference type="ARBA" id="ARBA00004651"/>
    </source>
</evidence>
<dbReference type="Proteomes" id="UP000533306">
    <property type="component" value="Unassembled WGS sequence"/>
</dbReference>
<dbReference type="InterPro" id="IPR043428">
    <property type="entry name" value="LivM-like"/>
</dbReference>
<evidence type="ECO:0000313" key="8">
    <source>
        <dbReference type="Proteomes" id="UP000533306"/>
    </source>
</evidence>